<evidence type="ECO:0000259" key="3">
    <source>
        <dbReference type="Pfam" id="PF02481"/>
    </source>
</evidence>
<gene>
    <name evidence="5" type="primary">dprA</name>
    <name evidence="5" type="ORF">QRD43_11180</name>
</gene>
<keyword evidence="6" id="KW-1185">Reference proteome</keyword>
<dbReference type="EMBL" id="JASVDS010000003">
    <property type="protein sequence ID" value="MDL5032464.1"/>
    <property type="molecule type" value="Genomic_DNA"/>
</dbReference>
<feature type="compositionally biased region" description="Low complexity" evidence="2">
    <location>
        <begin position="301"/>
        <end position="320"/>
    </location>
</feature>
<dbReference type="PANTHER" id="PTHR43022:SF1">
    <property type="entry name" value="PROTEIN SMF"/>
    <property type="match status" value="1"/>
</dbReference>
<dbReference type="RefSeq" id="WP_285982567.1">
    <property type="nucleotide sequence ID" value="NZ_JASVDS010000003.1"/>
</dbReference>
<dbReference type="InterPro" id="IPR036388">
    <property type="entry name" value="WH-like_DNA-bd_sf"/>
</dbReference>
<dbReference type="InterPro" id="IPR041614">
    <property type="entry name" value="DprA_WH"/>
</dbReference>
<dbReference type="Pfam" id="PF02481">
    <property type="entry name" value="DNA_processg_A"/>
    <property type="match status" value="1"/>
</dbReference>
<reference evidence="5 6" key="1">
    <citation type="submission" date="2023-06" db="EMBL/GenBank/DDBJ databases">
        <title>Pelomonas sp. APW6 16S ribosomal RNA gene genome sequencing and assembly.</title>
        <authorList>
            <person name="Woo H."/>
        </authorList>
    </citation>
    <scope>NUCLEOTIDE SEQUENCE [LARGE SCALE GENOMIC DNA]</scope>
    <source>
        <strain evidence="5 6">APW6</strain>
    </source>
</reference>
<dbReference type="InterPro" id="IPR003488">
    <property type="entry name" value="DprA"/>
</dbReference>
<evidence type="ECO:0000313" key="5">
    <source>
        <dbReference type="EMBL" id="MDL5032464.1"/>
    </source>
</evidence>
<dbReference type="Pfam" id="PF17782">
    <property type="entry name" value="WHD_DprA"/>
    <property type="match status" value="1"/>
</dbReference>
<comment type="caution">
    <text evidence="5">The sequence shown here is derived from an EMBL/GenBank/DDBJ whole genome shotgun (WGS) entry which is preliminary data.</text>
</comment>
<dbReference type="Gene3D" id="3.40.50.450">
    <property type="match status" value="1"/>
</dbReference>
<evidence type="ECO:0000256" key="2">
    <source>
        <dbReference type="SAM" id="MobiDB-lite"/>
    </source>
</evidence>
<dbReference type="SUPFAM" id="SSF102405">
    <property type="entry name" value="MCP/YpsA-like"/>
    <property type="match status" value="1"/>
</dbReference>
<evidence type="ECO:0000313" key="6">
    <source>
        <dbReference type="Proteomes" id="UP001238603"/>
    </source>
</evidence>
<dbReference type="PANTHER" id="PTHR43022">
    <property type="entry name" value="PROTEIN SMF"/>
    <property type="match status" value="1"/>
</dbReference>
<dbReference type="Gene3D" id="1.10.10.10">
    <property type="entry name" value="Winged helix-like DNA-binding domain superfamily/Winged helix DNA-binding domain"/>
    <property type="match status" value="1"/>
</dbReference>
<name>A0ABT7LHW6_9BURK</name>
<feature type="domain" description="Smf/DprA SLOG" evidence="3">
    <location>
        <begin position="87"/>
        <end position="295"/>
    </location>
</feature>
<protein>
    <submittedName>
        <fullName evidence="5">DNA-processing protein DprA</fullName>
    </submittedName>
</protein>
<feature type="domain" description="DprA winged helix" evidence="4">
    <location>
        <begin position="319"/>
        <end position="377"/>
    </location>
</feature>
<evidence type="ECO:0000259" key="4">
    <source>
        <dbReference type="Pfam" id="PF17782"/>
    </source>
</evidence>
<organism evidence="5 6">
    <name type="scientific">Roseateles subflavus</name>
    <dbReference type="NCBI Taxonomy" id="3053353"/>
    <lineage>
        <taxon>Bacteria</taxon>
        <taxon>Pseudomonadati</taxon>
        <taxon>Pseudomonadota</taxon>
        <taxon>Betaproteobacteria</taxon>
        <taxon>Burkholderiales</taxon>
        <taxon>Sphaerotilaceae</taxon>
        <taxon>Roseateles</taxon>
    </lineage>
</organism>
<dbReference type="Proteomes" id="UP001238603">
    <property type="component" value="Unassembled WGS sequence"/>
</dbReference>
<proteinExistence type="inferred from homology"/>
<dbReference type="NCBIfam" id="TIGR00732">
    <property type="entry name" value="dprA"/>
    <property type="match status" value="1"/>
</dbReference>
<comment type="similarity">
    <text evidence="1">Belongs to the DprA/Smf family.</text>
</comment>
<feature type="region of interest" description="Disordered" evidence="2">
    <location>
        <begin position="296"/>
        <end position="320"/>
    </location>
</feature>
<evidence type="ECO:0000256" key="1">
    <source>
        <dbReference type="ARBA" id="ARBA00006525"/>
    </source>
</evidence>
<sequence length="385" mass="40855">MPAPIRDPGELSAWLRLVETPGLGRSSLRRLLAAFGEPRAIFERGPADWSRIIGPQAAQALGRPPEQLEALLEQTRLWLKEDGRRSLLLLGDPDYPQALLETADPPLLMYLWGQRGLLRRPMLAIVGSRNATPQGLDHALTFARHFSEGGHCVVSGLALGVDAAAHEGALSAAGGTIAVLGTGLNEIYPRRNAALAMRIVEQGLLMSEYALDTPALAPHFPVRNRIIAGLAEGCLVVEAALQSGSLITARLAGEAGREVFAIPGSIHSPLSRGCHALIRQGAKLVESATDVLEELPRHSGLPTPTAEPSAPSESDALPSAPLSLAGASEHQRLLAAMSHEPVSLDALQARGGWPTELLQALLLDLELDGLVVRLPGGLLQRRHSA</sequence>
<accession>A0ABT7LHW6</accession>
<dbReference type="InterPro" id="IPR057666">
    <property type="entry name" value="DrpA_SLOG"/>
</dbReference>